<name>A0ABR4KE49_9EURO</name>
<feature type="domain" description="C2H2-type" evidence="9">
    <location>
        <begin position="28"/>
        <end position="55"/>
    </location>
</feature>
<evidence type="ECO:0000256" key="2">
    <source>
        <dbReference type="ARBA" id="ARBA00022723"/>
    </source>
</evidence>
<evidence type="ECO:0000256" key="1">
    <source>
        <dbReference type="ARBA" id="ARBA00004123"/>
    </source>
</evidence>
<dbReference type="PROSITE" id="PS00028">
    <property type="entry name" value="ZINC_FINGER_C2H2_1"/>
    <property type="match status" value="1"/>
</dbReference>
<sequence length="741" mass="82022">MAPPQEACQEVQARRPAKDDAKTSARRFYCPECGATFARSSHMRRHQRTHRADKPFTCRYCPLASSRKDAIIRHTRSFHPGQPLESSSNENEQIDVVDIEIGASHQSPSGDCTMPEDFVRMGGPVASHTPIMETQSSIQVPLSPSHTNLGSIALSSWLQSNGGIAGLTPTSHEDPLLPGGDTLGSPQVDFGRAFDPQFFDFDILAPLDQLVDIGGMFQEKGSVQTVTAALPQTGTSTSYYERRKAQTSLGITDEAHLQAKANLSRINGPENPSNILFPSRPAMVRFVKAYFTHMAPYVPVVHRPTFDVSSLPPVLLLEIMACGAVYSNETEVAMAMHNNVLKLLLKSEFTSACDDAGIELKLSRLQTMLLATYFGLLSCDSYLEERARFTFHSAIELVEAVIEKPAAPTMEPRRAWIYQETMSRCVSCSIIIASGYFSTSMKRSLNIPYLDCKYPLPCPTSQWSRGEASGDTSEPAIYNSEVMEGIMQGNRPPSGLSEYAFLAIVCNIRCRICSFEGFSISCHPRLKSTFIETMDAAMNTLSQAWSQINYEHSSPLHRHTNSAMNSAFLHLYSSHELSGMKRLLRNPEVLRDPQELSSLFASPCSSELKRGLICAAKTLQLDFETGVNYLCITAPLQFDPLEIHAFCESALLLFWYLMSKKINPKKFEWHQDISDTVEEVLSEVKDLEVGGRVAILPLAACATILGSSSAVWRLPPAVCRDLQRLIAQVHATYQSPLDLNV</sequence>
<evidence type="ECO:0000256" key="8">
    <source>
        <dbReference type="SAM" id="MobiDB-lite"/>
    </source>
</evidence>
<dbReference type="PANTHER" id="PTHR40626">
    <property type="entry name" value="MIP31509P"/>
    <property type="match status" value="1"/>
</dbReference>
<dbReference type="RefSeq" id="XP_070899414.1">
    <property type="nucleotide sequence ID" value="XM_071040124.1"/>
</dbReference>
<dbReference type="InterPro" id="IPR036236">
    <property type="entry name" value="Znf_C2H2_sf"/>
</dbReference>
<dbReference type="PROSITE" id="PS50157">
    <property type="entry name" value="ZINC_FINGER_C2H2_2"/>
    <property type="match status" value="2"/>
</dbReference>
<comment type="caution">
    <text evidence="10">The sequence shown here is derived from an EMBL/GenBank/DDBJ whole genome shotgun (WGS) entry which is preliminary data.</text>
</comment>
<dbReference type="PANTHER" id="PTHR40626:SF11">
    <property type="entry name" value="ZINC FINGER PROTEIN YPR022C"/>
    <property type="match status" value="1"/>
</dbReference>
<proteinExistence type="predicted"/>
<organism evidence="10 11">
    <name type="scientific">Aspergillus pseudodeflectus</name>
    <dbReference type="NCBI Taxonomy" id="176178"/>
    <lineage>
        <taxon>Eukaryota</taxon>
        <taxon>Fungi</taxon>
        <taxon>Dikarya</taxon>
        <taxon>Ascomycota</taxon>
        <taxon>Pezizomycotina</taxon>
        <taxon>Eurotiomycetes</taxon>
        <taxon>Eurotiomycetidae</taxon>
        <taxon>Eurotiales</taxon>
        <taxon>Aspergillaceae</taxon>
        <taxon>Aspergillus</taxon>
        <taxon>Aspergillus subgen. Nidulantes</taxon>
    </lineage>
</organism>
<keyword evidence="3" id="KW-0677">Repeat</keyword>
<keyword evidence="2" id="KW-0479">Metal-binding</keyword>
<dbReference type="SUPFAM" id="SSF57667">
    <property type="entry name" value="beta-beta-alpha zinc fingers"/>
    <property type="match status" value="1"/>
</dbReference>
<accession>A0ABR4KE49</accession>
<evidence type="ECO:0000313" key="10">
    <source>
        <dbReference type="EMBL" id="KAL2850545.1"/>
    </source>
</evidence>
<dbReference type="InterPro" id="IPR051059">
    <property type="entry name" value="VerF-like"/>
</dbReference>
<feature type="domain" description="C2H2-type" evidence="9">
    <location>
        <begin position="56"/>
        <end position="84"/>
    </location>
</feature>
<dbReference type="EMBL" id="JBFXLR010000020">
    <property type="protein sequence ID" value="KAL2850545.1"/>
    <property type="molecule type" value="Genomic_DNA"/>
</dbReference>
<gene>
    <name evidence="10" type="ORF">BJX68DRAFT_237079</name>
</gene>
<evidence type="ECO:0000256" key="7">
    <source>
        <dbReference type="PROSITE-ProRule" id="PRU00042"/>
    </source>
</evidence>
<protein>
    <recommendedName>
        <fullName evidence="9">C2H2-type domain-containing protein</fullName>
    </recommendedName>
</protein>
<dbReference type="GeneID" id="98155288"/>
<dbReference type="CDD" id="cd12148">
    <property type="entry name" value="fungal_TF_MHR"/>
    <property type="match status" value="1"/>
</dbReference>
<keyword evidence="6" id="KW-0539">Nucleus</keyword>
<feature type="compositionally biased region" description="Basic and acidic residues" evidence="8">
    <location>
        <begin position="12"/>
        <end position="21"/>
    </location>
</feature>
<evidence type="ECO:0000256" key="5">
    <source>
        <dbReference type="ARBA" id="ARBA00022833"/>
    </source>
</evidence>
<evidence type="ECO:0000256" key="6">
    <source>
        <dbReference type="ARBA" id="ARBA00023242"/>
    </source>
</evidence>
<dbReference type="Proteomes" id="UP001610444">
    <property type="component" value="Unassembled WGS sequence"/>
</dbReference>
<keyword evidence="5" id="KW-0862">Zinc</keyword>
<evidence type="ECO:0000313" key="11">
    <source>
        <dbReference type="Proteomes" id="UP001610444"/>
    </source>
</evidence>
<dbReference type="InterPro" id="IPR013087">
    <property type="entry name" value="Znf_C2H2_type"/>
</dbReference>
<keyword evidence="11" id="KW-1185">Reference proteome</keyword>
<dbReference type="Pfam" id="PF04082">
    <property type="entry name" value="Fungal_trans"/>
    <property type="match status" value="1"/>
</dbReference>
<dbReference type="SMART" id="SM00355">
    <property type="entry name" value="ZnF_C2H2"/>
    <property type="match status" value="2"/>
</dbReference>
<dbReference type="Gene3D" id="3.30.160.60">
    <property type="entry name" value="Classic Zinc Finger"/>
    <property type="match status" value="1"/>
</dbReference>
<comment type="subcellular location">
    <subcellularLocation>
        <location evidence="1">Nucleus</location>
    </subcellularLocation>
</comment>
<dbReference type="InterPro" id="IPR007219">
    <property type="entry name" value="XnlR_reg_dom"/>
</dbReference>
<feature type="region of interest" description="Disordered" evidence="8">
    <location>
        <begin position="1"/>
        <end position="21"/>
    </location>
</feature>
<evidence type="ECO:0000256" key="4">
    <source>
        <dbReference type="ARBA" id="ARBA00022771"/>
    </source>
</evidence>
<dbReference type="Pfam" id="PF00096">
    <property type="entry name" value="zf-C2H2"/>
    <property type="match status" value="1"/>
</dbReference>
<keyword evidence="4 7" id="KW-0863">Zinc-finger</keyword>
<evidence type="ECO:0000256" key="3">
    <source>
        <dbReference type="ARBA" id="ARBA00022737"/>
    </source>
</evidence>
<reference evidence="10 11" key="1">
    <citation type="submission" date="2024-07" db="EMBL/GenBank/DDBJ databases">
        <title>Section-level genome sequencing and comparative genomics of Aspergillus sections Usti and Cavernicolus.</title>
        <authorList>
            <consortium name="Lawrence Berkeley National Laboratory"/>
            <person name="Nybo J.L."/>
            <person name="Vesth T.C."/>
            <person name="Theobald S."/>
            <person name="Frisvad J.C."/>
            <person name="Larsen T.O."/>
            <person name="Kjaerboelling I."/>
            <person name="Rothschild-Mancinelli K."/>
            <person name="Lyhne E.K."/>
            <person name="Kogle M.E."/>
            <person name="Barry K."/>
            <person name="Clum A."/>
            <person name="Na H."/>
            <person name="Ledsgaard L."/>
            <person name="Lin J."/>
            <person name="Lipzen A."/>
            <person name="Kuo A."/>
            <person name="Riley R."/>
            <person name="Mondo S."/>
            <person name="LaButti K."/>
            <person name="Haridas S."/>
            <person name="Pangalinan J."/>
            <person name="Salamov A.A."/>
            <person name="Simmons B.A."/>
            <person name="Magnuson J.K."/>
            <person name="Chen J."/>
            <person name="Drula E."/>
            <person name="Henrissat B."/>
            <person name="Wiebenga A."/>
            <person name="Lubbers R.J."/>
            <person name="Gomes A.C."/>
            <person name="Macurrencykelacurrency M.R."/>
            <person name="Stajich J."/>
            <person name="Grigoriev I.V."/>
            <person name="Mortensen U.H."/>
            <person name="De vries R.P."/>
            <person name="Baker S.E."/>
            <person name="Andersen M.R."/>
        </authorList>
    </citation>
    <scope>NUCLEOTIDE SEQUENCE [LARGE SCALE GENOMIC DNA]</scope>
    <source>
        <strain evidence="10 11">CBS 756.74</strain>
    </source>
</reference>
<evidence type="ECO:0000259" key="9">
    <source>
        <dbReference type="PROSITE" id="PS50157"/>
    </source>
</evidence>